<dbReference type="EMBL" id="MF782455">
    <property type="protein sequence ID" value="ATZ80994.1"/>
    <property type="molecule type" value="Genomic_DNA"/>
</dbReference>
<keyword evidence="2" id="KW-1185">Reference proteome</keyword>
<dbReference type="Proteomes" id="UP000240325">
    <property type="component" value="Segment"/>
</dbReference>
<accession>A0A2H4UVT7</accession>
<proteinExistence type="predicted"/>
<organism evidence="1">
    <name type="scientific">Bodo saltans virus</name>
    <dbReference type="NCBI Taxonomy" id="2024608"/>
    <lineage>
        <taxon>Viruses</taxon>
        <taxon>Varidnaviria</taxon>
        <taxon>Bamfordvirae</taxon>
        <taxon>Nucleocytoviricota</taxon>
        <taxon>Megaviricetes</taxon>
        <taxon>Imitervirales</taxon>
        <taxon>Mimiviridae</taxon>
        <taxon>Klosneuvirinae</taxon>
        <taxon>Theiavirus</taxon>
        <taxon>Theiavirus salishense</taxon>
    </lineage>
</organism>
<gene>
    <name evidence="1" type="ORF">BMW23_0949</name>
</gene>
<evidence type="ECO:0000313" key="1">
    <source>
        <dbReference type="EMBL" id="ATZ80994.1"/>
    </source>
</evidence>
<name>A0A2H4UVT7_9VIRU</name>
<protein>
    <submittedName>
        <fullName evidence="1">Uncharacterized protein</fullName>
    </submittedName>
</protein>
<sequence length="37" mass="4683">MNKIYNAHKCDIILRVKRCIYVPLNKWERVWDLWHNL</sequence>
<evidence type="ECO:0000313" key="2">
    <source>
        <dbReference type="Proteomes" id="UP000240325"/>
    </source>
</evidence>
<reference evidence="1" key="1">
    <citation type="journal article" date="2017" name="Elife">
        <title>The kinetoplastid-infecting Bodo saltans virus (BsV), a window into the most abundant giant viruses in the sea.</title>
        <authorList>
            <person name="Deeg C.M."/>
            <person name="Chow C.-E.T."/>
            <person name="Suttle C.A."/>
        </authorList>
    </citation>
    <scope>NUCLEOTIDE SEQUENCE</scope>
    <source>
        <strain evidence="1">NG1</strain>
    </source>
</reference>